<keyword evidence="3 6" id="KW-0812">Transmembrane</keyword>
<dbReference type="EMBL" id="JAWDKB010000004">
    <property type="protein sequence ID" value="MDV0443777.1"/>
    <property type="molecule type" value="Genomic_DNA"/>
</dbReference>
<feature type="domain" description="Single Cache" evidence="7">
    <location>
        <begin position="440"/>
        <end position="520"/>
    </location>
</feature>
<evidence type="ECO:0000313" key="9">
    <source>
        <dbReference type="Proteomes" id="UP001283212"/>
    </source>
</evidence>
<evidence type="ECO:0000256" key="4">
    <source>
        <dbReference type="ARBA" id="ARBA00022989"/>
    </source>
</evidence>
<dbReference type="InterPro" id="IPR033480">
    <property type="entry name" value="sCache_2"/>
</dbReference>
<evidence type="ECO:0000256" key="5">
    <source>
        <dbReference type="ARBA" id="ARBA00023136"/>
    </source>
</evidence>
<keyword evidence="4 6" id="KW-1133">Transmembrane helix</keyword>
<name>A0AAE4SBH0_9EURY</name>
<organism evidence="8 9">
    <name type="scientific">Methanorbis rubei</name>
    <dbReference type="NCBI Taxonomy" id="3028300"/>
    <lineage>
        <taxon>Archaea</taxon>
        <taxon>Methanobacteriati</taxon>
        <taxon>Methanobacteriota</taxon>
        <taxon>Stenosarchaea group</taxon>
        <taxon>Methanomicrobia</taxon>
        <taxon>Methanomicrobiales</taxon>
        <taxon>Methanocorpusculaceae</taxon>
        <taxon>Methanorbis</taxon>
    </lineage>
</organism>
<keyword evidence="2" id="KW-1003">Cell membrane</keyword>
<comment type="subcellular location">
    <subcellularLocation>
        <location evidence="1">Cell membrane</location>
        <topology evidence="1">Multi-pass membrane protein</topology>
    </subcellularLocation>
</comment>
<dbReference type="Pfam" id="PF17200">
    <property type="entry name" value="sCache_2"/>
    <property type="match status" value="1"/>
</dbReference>
<comment type="caution">
    <text evidence="8">The sequence shown here is derived from an EMBL/GenBank/DDBJ whole genome shotgun (WGS) entry which is preliminary data.</text>
</comment>
<gene>
    <name evidence="8" type="ORF">McpCs1_11580</name>
</gene>
<evidence type="ECO:0000256" key="2">
    <source>
        <dbReference type="ARBA" id="ARBA00022475"/>
    </source>
</evidence>
<feature type="transmembrane region" description="Helical" evidence="6">
    <location>
        <begin position="109"/>
        <end position="131"/>
    </location>
</feature>
<evidence type="ECO:0000256" key="3">
    <source>
        <dbReference type="ARBA" id="ARBA00022692"/>
    </source>
</evidence>
<evidence type="ECO:0000313" key="8">
    <source>
        <dbReference type="EMBL" id="MDV0443777.1"/>
    </source>
</evidence>
<dbReference type="Proteomes" id="UP001283212">
    <property type="component" value="Unassembled WGS sequence"/>
</dbReference>
<sequence length="665" mass="73558">MQLNTTVHNIGNKKCNSLDTNYFFKFVRENYLNLLPHTAVTFRQSSGQPHSAGLCSDIFVLSRETTIRSQVYVLCFVEDSKITQIYMVHNLNNLKTVINKTIYSMNRQLLLSLVIIVVVVCAGAIVLISIASAPSPEPTHVSVSDDMVQMSEEFYQSIDVITDEIADAMHDVAEELSTCTPDDPEAKEILRDLFDKYPNSAGIAWVSADNTIISVPVYSMDHVLTSRGFTDITEKSFTGRDVILTDPVMSNVYGMVVCFIVPVYAADGSYNGYLCFAHLPITLLNETPDTPYYKDTKYELWIANSDGTVFCHPDLSTIGYNYYTNAFYRGPGKSFSGIRAIIENNEGTTSYEFYDLSNTDVVEKVSIWKTLSFGGQDLRLVLLNYPYKVPEVSLPDTVNLAEITDVTQALYLYAKKYGKGATLAAMNDPSGPFSNTGTKIFAISTDGVVLSMPSKDKIVGLNRINYQDAYGIRQVATMINRVSQGGGYVHYYSDPLSSKNQTILGLAYVLPVDETWFVGSEKSVLNHTVSFNPDMRSKLVRAVQPLQEYVNVHGKEQTLAALNDPSGELINPDISFVAISYDGKLLADASKPDMIGDDVFSLVGPHGTSITRDLVLIAKQGGGFEYVETRDADNFMLSLTYVESVDDEWFIAGSIELSSHPIVLS</sequence>
<dbReference type="Gene3D" id="3.30.450.20">
    <property type="entry name" value="PAS domain"/>
    <property type="match status" value="2"/>
</dbReference>
<evidence type="ECO:0000259" key="7">
    <source>
        <dbReference type="Pfam" id="PF17200"/>
    </source>
</evidence>
<keyword evidence="5 6" id="KW-0472">Membrane</keyword>
<dbReference type="AlphaFoldDB" id="A0AAE4SBH0"/>
<dbReference type="GO" id="GO:0005886">
    <property type="term" value="C:plasma membrane"/>
    <property type="evidence" value="ECO:0007669"/>
    <property type="project" value="UniProtKB-SubCell"/>
</dbReference>
<protein>
    <recommendedName>
        <fullName evidence="7">Single Cache domain-containing protein</fullName>
    </recommendedName>
</protein>
<accession>A0AAE4SBH0</accession>
<reference evidence="8 9" key="1">
    <citation type="submission" date="2023-06" db="EMBL/GenBank/DDBJ databases">
        <title>Genome sequence of Methancorpusculaceae sp. Cs1.</title>
        <authorList>
            <person name="Protasov E."/>
            <person name="Platt K."/>
            <person name="Poehlein A."/>
            <person name="Daniel R."/>
            <person name="Brune A."/>
        </authorList>
    </citation>
    <scope>NUCLEOTIDE SEQUENCE [LARGE SCALE GENOMIC DNA]</scope>
    <source>
        <strain evidence="8 9">Cs1</strain>
    </source>
</reference>
<keyword evidence="9" id="KW-1185">Reference proteome</keyword>
<evidence type="ECO:0000256" key="6">
    <source>
        <dbReference type="SAM" id="Phobius"/>
    </source>
</evidence>
<proteinExistence type="predicted"/>
<evidence type="ECO:0000256" key="1">
    <source>
        <dbReference type="ARBA" id="ARBA00004651"/>
    </source>
</evidence>